<name>A0A165DXU2_EXIGL</name>
<dbReference type="AlphaFoldDB" id="A0A165DXU2"/>
<evidence type="ECO:0000313" key="3">
    <source>
        <dbReference type="EMBL" id="KZV85615.1"/>
    </source>
</evidence>
<evidence type="ECO:0000313" key="4">
    <source>
        <dbReference type="Proteomes" id="UP000077266"/>
    </source>
</evidence>
<protein>
    <recommendedName>
        <fullName evidence="2">Fungal calcium binding protein domain-containing protein</fullName>
    </recommendedName>
</protein>
<dbReference type="Gene3D" id="1.10.1740.120">
    <property type="match status" value="1"/>
</dbReference>
<gene>
    <name evidence="3" type="ORF">EXIGLDRAFT_841348</name>
</gene>
<sequence>MNVPTPYGPQFNALDFEPQVPATPGPAPHRQLKRCPPRNTLPQPKFNIFEVQQSTSSQPHQFPSMAATANNLLPAFSFPDVGEDGRHDAQSPMRQTGTSASRTVDNVLTYTCNFTPTVNGSGPCGADFTQVQDLVVHIVDAHAADPGPDMKFASFIVLAIASVASAATVPTTGKPPGDIIIRISAKCNAFACVASYAGEIAACGAAAAELGANPLADIACFAALLNAESVAPVCAACLSGL</sequence>
<dbReference type="EMBL" id="KV426182">
    <property type="protein sequence ID" value="KZV85615.1"/>
    <property type="molecule type" value="Genomic_DNA"/>
</dbReference>
<reference evidence="3 4" key="1">
    <citation type="journal article" date="2016" name="Mol. Biol. Evol.">
        <title>Comparative Genomics of Early-Diverging Mushroom-Forming Fungi Provides Insights into the Origins of Lignocellulose Decay Capabilities.</title>
        <authorList>
            <person name="Nagy L.G."/>
            <person name="Riley R."/>
            <person name="Tritt A."/>
            <person name="Adam C."/>
            <person name="Daum C."/>
            <person name="Floudas D."/>
            <person name="Sun H."/>
            <person name="Yadav J.S."/>
            <person name="Pangilinan J."/>
            <person name="Larsson K.H."/>
            <person name="Matsuura K."/>
            <person name="Barry K."/>
            <person name="Labutti K."/>
            <person name="Kuo R."/>
            <person name="Ohm R.A."/>
            <person name="Bhattacharya S.S."/>
            <person name="Shirouzu T."/>
            <person name="Yoshinaga Y."/>
            <person name="Martin F.M."/>
            <person name="Grigoriev I.V."/>
            <person name="Hibbett D.S."/>
        </authorList>
    </citation>
    <scope>NUCLEOTIDE SEQUENCE [LARGE SCALE GENOMIC DNA]</scope>
    <source>
        <strain evidence="3 4">HHB12029</strain>
    </source>
</reference>
<keyword evidence="4" id="KW-1185">Reference proteome</keyword>
<dbReference type="InterPro" id="IPR022013">
    <property type="entry name" value="CBP"/>
</dbReference>
<dbReference type="Proteomes" id="UP000077266">
    <property type="component" value="Unassembled WGS sequence"/>
</dbReference>
<organism evidence="3 4">
    <name type="scientific">Exidia glandulosa HHB12029</name>
    <dbReference type="NCBI Taxonomy" id="1314781"/>
    <lineage>
        <taxon>Eukaryota</taxon>
        <taxon>Fungi</taxon>
        <taxon>Dikarya</taxon>
        <taxon>Basidiomycota</taxon>
        <taxon>Agaricomycotina</taxon>
        <taxon>Agaricomycetes</taxon>
        <taxon>Auriculariales</taxon>
        <taxon>Exidiaceae</taxon>
        <taxon>Exidia</taxon>
    </lineage>
</organism>
<evidence type="ECO:0000256" key="1">
    <source>
        <dbReference type="SAM" id="MobiDB-lite"/>
    </source>
</evidence>
<proteinExistence type="predicted"/>
<evidence type="ECO:0000259" key="2">
    <source>
        <dbReference type="Pfam" id="PF12192"/>
    </source>
</evidence>
<feature type="region of interest" description="Disordered" evidence="1">
    <location>
        <begin position="1"/>
        <end position="37"/>
    </location>
</feature>
<dbReference type="STRING" id="1314781.A0A165DXU2"/>
<dbReference type="InParanoid" id="A0A165DXU2"/>
<accession>A0A165DXU2</accession>
<feature type="domain" description="Fungal calcium binding protein" evidence="2">
    <location>
        <begin position="184"/>
        <end position="232"/>
    </location>
</feature>
<dbReference type="Pfam" id="PF12192">
    <property type="entry name" value="CBP"/>
    <property type="match status" value="1"/>
</dbReference>